<comment type="caution">
    <text evidence="2">The sequence shown here is derived from an EMBL/GenBank/DDBJ whole genome shotgun (WGS) entry which is preliminary data.</text>
</comment>
<organism evidence="2 4">
    <name type="scientific">Turnera subulata</name>
    <dbReference type="NCBI Taxonomy" id="218843"/>
    <lineage>
        <taxon>Eukaryota</taxon>
        <taxon>Viridiplantae</taxon>
        <taxon>Streptophyta</taxon>
        <taxon>Embryophyta</taxon>
        <taxon>Tracheophyta</taxon>
        <taxon>Spermatophyta</taxon>
        <taxon>Magnoliopsida</taxon>
        <taxon>eudicotyledons</taxon>
        <taxon>Gunneridae</taxon>
        <taxon>Pentapetalae</taxon>
        <taxon>rosids</taxon>
        <taxon>fabids</taxon>
        <taxon>Malpighiales</taxon>
        <taxon>Passifloraceae</taxon>
        <taxon>Turnera</taxon>
    </lineage>
</organism>
<reference evidence="2" key="2">
    <citation type="journal article" date="2023" name="Plants (Basel)">
        <title>Annotation of the Turnera subulata (Passifloraceae) Draft Genome Reveals the S-Locus Evolved after the Divergence of Turneroideae from Passifloroideae in a Stepwise Manner.</title>
        <authorList>
            <person name="Henning P.M."/>
            <person name="Roalson E.H."/>
            <person name="Mir W."/>
            <person name="McCubbin A.G."/>
            <person name="Shore J.S."/>
        </authorList>
    </citation>
    <scope>NUCLEOTIDE SEQUENCE</scope>
    <source>
        <strain evidence="2">F60SS</strain>
    </source>
</reference>
<evidence type="ECO:0000313" key="2">
    <source>
        <dbReference type="EMBL" id="KAJ4841799.1"/>
    </source>
</evidence>
<dbReference type="AlphaFoldDB" id="A0A9Q0JHG0"/>
<reference evidence="2" key="1">
    <citation type="submission" date="2022-02" db="EMBL/GenBank/DDBJ databases">
        <authorList>
            <person name="Henning P.M."/>
            <person name="McCubbin A.G."/>
            <person name="Shore J.S."/>
        </authorList>
    </citation>
    <scope>NUCLEOTIDE SEQUENCE</scope>
    <source>
        <strain evidence="2">F60SS</strain>
        <tissue evidence="2">Leaves</tissue>
    </source>
</reference>
<evidence type="ECO:0000313" key="4">
    <source>
        <dbReference type="Proteomes" id="UP001141552"/>
    </source>
</evidence>
<dbReference type="GO" id="GO:0006596">
    <property type="term" value="P:polyamine biosynthetic process"/>
    <property type="evidence" value="ECO:0007669"/>
    <property type="project" value="UniProtKB-KW"/>
</dbReference>
<keyword evidence="1" id="KW-0620">Polyamine biosynthesis</keyword>
<accession>A0A9Q0JHG0</accession>
<dbReference type="InterPro" id="IPR029063">
    <property type="entry name" value="SAM-dependent_MTases_sf"/>
</dbReference>
<dbReference type="PANTHER" id="PTHR43317">
    <property type="entry name" value="THERMOSPERMINE SYNTHASE ACAULIS5"/>
    <property type="match status" value="1"/>
</dbReference>
<sequence>MALDLTTFETIIPSRFISFTLPNHTRPTRLLRVAALDSPNQLGDPPRVAAIVVPLDRESDWVFSTESGHLQLLLASLGISRLVLIGDDPTDGPDTAVYRHDKVKDAQYVKSLETILTPLLRALSPKICTKDPNFEVPILEYDDNVASSVVLERCVGGFVGEMLVEDVEKEIELNGEEEGNRGKSEFKRRLRFKRMPNLVQSEIRIVPEKGSGLVCAKIGGEVGFRPDLGVLVQSYLIPMVASLSLIGSCIDDRIRGGFRPKALCLGVGGGSLLSFLRTQLGFEVFGVELDEEVLRVARKYFGLEDAGIGVCIGDAVKVLEKLATGCSMPDCFLNCGDGFDAKFDVIMVDLDCSDARNGGAPPREFVRRKVLLAAKSLLSDSGLLVVNVIPPSRSAYDTFVGKFRDVFHELYEIDVENGDHFVLVASVSPGLPAVGDCENSFIRTLRTVIFGKFLDSIKKI</sequence>
<dbReference type="EMBL" id="JAKUCV010002146">
    <property type="protein sequence ID" value="KAJ4843771.1"/>
    <property type="molecule type" value="Genomic_DNA"/>
</dbReference>
<evidence type="ECO:0000256" key="1">
    <source>
        <dbReference type="ARBA" id="ARBA00023115"/>
    </source>
</evidence>
<protein>
    <recommendedName>
        <fullName evidence="5">PABS domain-containing protein</fullName>
    </recommendedName>
</protein>
<dbReference type="EMBL" id="JAKUCV010002693">
    <property type="protein sequence ID" value="KAJ4841799.1"/>
    <property type="molecule type" value="Genomic_DNA"/>
</dbReference>
<evidence type="ECO:0008006" key="5">
    <source>
        <dbReference type="Google" id="ProtNLM"/>
    </source>
</evidence>
<proteinExistence type="predicted"/>
<dbReference type="CDD" id="cd02440">
    <property type="entry name" value="AdoMet_MTases"/>
    <property type="match status" value="1"/>
</dbReference>
<dbReference type="PANTHER" id="PTHR43317:SF1">
    <property type="entry name" value="THERMOSPERMINE SYNTHASE ACAULIS5"/>
    <property type="match status" value="1"/>
</dbReference>
<keyword evidence="4" id="KW-1185">Reference proteome</keyword>
<dbReference type="Gene3D" id="3.40.50.150">
    <property type="entry name" value="Vaccinia Virus protein VP39"/>
    <property type="match status" value="1"/>
</dbReference>
<dbReference type="Proteomes" id="UP001141552">
    <property type="component" value="Unassembled WGS sequence"/>
</dbReference>
<dbReference type="OrthoDB" id="411785at2759"/>
<dbReference type="SUPFAM" id="SSF53335">
    <property type="entry name" value="S-adenosyl-L-methionine-dependent methyltransferases"/>
    <property type="match status" value="1"/>
</dbReference>
<evidence type="ECO:0000313" key="3">
    <source>
        <dbReference type="EMBL" id="KAJ4843771.1"/>
    </source>
</evidence>
<gene>
    <name evidence="3" type="ORF">Tsubulata_034608</name>
    <name evidence="2" type="ORF">Tsubulata_044788</name>
</gene>
<name>A0A9Q0JHG0_9ROSI</name>